<name>A0AAD7D2V1_MYCRO</name>
<evidence type="ECO:0000256" key="1">
    <source>
        <dbReference type="SAM" id="MobiDB-lite"/>
    </source>
</evidence>
<gene>
    <name evidence="2" type="ORF">B0H17DRAFT_1139974</name>
</gene>
<feature type="region of interest" description="Disordered" evidence="1">
    <location>
        <begin position="31"/>
        <end position="80"/>
    </location>
</feature>
<feature type="region of interest" description="Disordered" evidence="1">
    <location>
        <begin position="199"/>
        <end position="230"/>
    </location>
</feature>
<dbReference type="Proteomes" id="UP001221757">
    <property type="component" value="Unassembled WGS sequence"/>
</dbReference>
<feature type="compositionally biased region" description="Polar residues" evidence="1">
    <location>
        <begin position="55"/>
        <end position="64"/>
    </location>
</feature>
<accession>A0AAD7D2V1</accession>
<comment type="caution">
    <text evidence="2">The sequence shown here is derived from an EMBL/GenBank/DDBJ whole genome shotgun (WGS) entry which is preliminary data.</text>
</comment>
<evidence type="ECO:0000313" key="3">
    <source>
        <dbReference type="Proteomes" id="UP001221757"/>
    </source>
</evidence>
<feature type="compositionally biased region" description="Polar residues" evidence="1">
    <location>
        <begin position="31"/>
        <end position="48"/>
    </location>
</feature>
<dbReference type="AlphaFoldDB" id="A0AAD7D2V1"/>
<feature type="region of interest" description="Disordered" evidence="1">
    <location>
        <begin position="244"/>
        <end position="281"/>
    </location>
</feature>
<feature type="compositionally biased region" description="Basic and acidic residues" evidence="1">
    <location>
        <begin position="254"/>
        <end position="281"/>
    </location>
</feature>
<dbReference type="EMBL" id="JARKIE010000144">
    <property type="protein sequence ID" value="KAJ7676253.1"/>
    <property type="molecule type" value="Genomic_DNA"/>
</dbReference>
<proteinExistence type="predicted"/>
<organism evidence="2 3">
    <name type="scientific">Mycena rosella</name>
    <name type="common">Pink bonnet</name>
    <name type="synonym">Agaricus rosellus</name>
    <dbReference type="NCBI Taxonomy" id="1033263"/>
    <lineage>
        <taxon>Eukaryota</taxon>
        <taxon>Fungi</taxon>
        <taxon>Dikarya</taxon>
        <taxon>Basidiomycota</taxon>
        <taxon>Agaricomycotina</taxon>
        <taxon>Agaricomycetes</taxon>
        <taxon>Agaricomycetidae</taxon>
        <taxon>Agaricales</taxon>
        <taxon>Marasmiineae</taxon>
        <taxon>Mycenaceae</taxon>
        <taxon>Mycena</taxon>
    </lineage>
</organism>
<feature type="compositionally biased region" description="Polar residues" evidence="1">
    <location>
        <begin position="206"/>
        <end position="230"/>
    </location>
</feature>
<feature type="compositionally biased region" description="Pro residues" evidence="1">
    <location>
        <begin position="69"/>
        <end position="79"/>
    </location>
</feature>
<reference evidence="2" key="1">
    <citation type="submission" date="2023-03" db="EMBL/GenBank/DDBJ databases">
        <title>Massive genome expansion in bonnet fungi (Mycena s.s.) driven by repeated elements and novel gene families across ecological guilds.</title>
        <authorList>
            <consortium name="Lawrence Berkeley National Laboratory"/>
            <person name="Harder C.B."/>
            <person name="Miyauchi S."/>
            <person name="Viragh M."/>
            <person name="Kuo A."/>
            <person name="Thoen E."/>
            <person name="Andreopoulos B."/>
            <person name="Lu D."/>
            <person name="Skrede I."/>
            <person name="Drula E."/>
            <person name="Henrissat B."/>
            <person name="Morin E."/>
            <person name="Kohler A."/>
            <person name="Barry K."/>
            <person name="LaButti K."/>
            <person name="Morin E."/>
            <person name="Salamov A."/>
            <person name="Lipzen A."/>
            <person name="Mereny Z."/>
            <person name="Hegedus B."/>
            <person name="Baldrian P."/>
            <person name="Stursova M."/>
            <person name="Weitz H."/>
            <person name="Taylor A."/>
            <person name="Grigoriev I.V."/>
            <person name="Nagy L.G."/>
            <person name="Martin F."/>
            <person name="Kauserud H."/>
        </authorList>
    </citation>
    <scope>NUCLEOTIDE SEQUENCE</scope>
    <source>
        <strain evidence="2">CBHHK067</strain>
    </source>
</reference>
<keyword evidence="3" id="KW-1185">Reference proteome</keyword>
<evidence type="ECO:0000313" key="2">
    <source>
        <dbReference type="EMBL" id="KAJ7676253.1"/>
    </source>
</evidence>
<sequence>MPPLTLFSGRSRCMTSMALTGFRARRNMALSSPATRTSPQMQPTTAKSTAPLHWRTSSWNSIARSSPSSPSPPSTPPPLAHTHRTVLGYCGFAIRQVCARYRALGLEDPLVDRSNMAANSRRGMAIFNVDLPSMDSSFLELKVWACNMQVLVDHVDRFHAYVEKVLRRCSVWDRSYAAVILFRNDITAPFIQNPSASAAGVHDRSFSNSTAPTLDTTGSGSSAGRDNSSTPVLNAVTYTASVITAPTNVRPHRGSTDSDGDGRHSTLRRRDMYRWRSDSDA</sequence>
<protein>
    <submittedName>
        <fullName evidence="2">Uncharacterized protein</fullName>
    </submittedName>
</protein>